<evidence type="ECO:0000313" key="2">
    <source>
        <dbReference type="Proteomes" id="UP000472271"/>
    </source>
</evidence>
<dbReference type="CTD" id="5367"/>
<dbReference type="GO" id="GO:0031777">
    <property type="term" value="F:type 1 melanin-concentrating hormone receptor binding"/>
    <property type="evidence" value="ECO:0007669"/>
    <property type="project" value="TreeGrafter"/>
</dbReference>
<dbReference type="PANTHER" id="PTHR12091">
    <property type="entry name" value="MELANIN-CONCENTRATING HORMONE"/>
    <property type="match status" value="1"/>
</dbReference>
<proteinExistence type="predicted"/>
<dbReference type="Ensembl" id="ENSSORT00005044096.1">
    <property type="protein sequence ID" value="ENSSORP00005043006.1"/>
    <property type="gene ID" value="ENSSORG00005019894.1"/>
</dbReference>
<reference evidence="1" key="2">
    <citation type="submission" date="2025-08" db="UniProtKB">
        <authorList>
            <consortium name="Ensembl"/>
        </authorList>
    </citation>
    <scope>IDENTIFICATION</scope>
</reference>
<reference evidence="1" key="1">
    <citation type="submission" date="2019-06" db="EMBL/GenBank/DDBJ databases">
        <authorList>
            <consortium name="Wellcome Sanger Institute Data Sharing"/>
        </authorList>
    </citation>
    <scope>NUCLEOTIDE SEQUENCE [LARGE SCALE GENOMIC DNA]</scope>
</reference>
<dbReference type="AlphaFoldDB" id="A0A673BK48"/>
<dbReference type="OrthoDB" id="8639774at2759"/>
<gene>
    <name evidence="1" type="primary">pmch</name>
</gene>
<protein>
    <submittedName>
        <fullName evidence="1">Uncharacterized protein</fullName>
    </submittedName>
</protein>
<dbReference type="Proteomes" id="UP000472271">
    <property type="component" value="Chromosome 12"/>
</dbReference>
<dbReference type="GO" id="GO:0045202">
    <property type="term" value="C:synapse"/>
    <property type="evidence" value="ECO:0007669"/>
    <property type="project" value="GOC"/>
</dbReference>
<dbReference type="GO" id="GO:0007268">
    <property type="term" value="P:chemical synaptic transmission"/>
    <property type="evidence" value="ECO:0007669"/>
    <property type="project" value="InterPro"/>
</dbReference>
<accession>A0A673BK48</accession>
<dbReference type="GO" id="GO:0030354">
    <property type="term" value="F:melanin-concentrating hormone activity"/>
    <property type="evidence" value="ECO:0007669"/>
    <property type="project" value="InterPro"/>
</dbReference>
<evidence type="ECO:0000313" key="1">
    <source>
        <dbReference type="Ensembl" id="ENSSORP00005043006.1"/>
    </source>
</evidence>
<dbReference type="InterPro" id="IPR005456">
    <property type="entry name" value="Prepro-melanin_conc_hormone"/>
</dbReference>
<organism evidence="1 2">
    <name type="scientific">Sphaeramia orbicularis</name>
    <name type="common">orbiculate cardinalfish</name>
    <dbReference type="NCBI Taxonomy" id="375764"/>
    <lineage>
        <taxon>Eukaryota</taxon>
        <taxon>Metazoa</taxon>
        <taxon>Chordata</taxon>
        <taxon>Craniata</taxon>
        <taxon>Vertebrata</taxon>
        <taxon>Euteleostomi</taxon>
        <taxon>Actinopterygii</taxon>
        <taxon>Neopterygii</taxon>
        <taxon>Teleostei</taxon>
        <taxon>Neoteleostei</taxon>
        <taxon>Acanthomorphata</taxon>
        <taxon>Gobiaria</taxon>
        <taxon>Kurtiformes</taxon>
        <taxon>Apogonoidei</taxon>
        <taxon>Apogonidae</taxon>
        <taxon>Apogoninae</taxon>
        <taxon>Sphaeramia</taxon>
    </lineage>
</organism>
<dbReference type="GeneID" id="115430261"/>
<dbReference type="RefSeq" id="XP_030006064.1">
    <property type="nucleotide sequence ID" value="XM_030150204.1"/>
</dbReference>
<sequence>MYFITHFLPLCNPRSLRWMHPSRTLLFSELNNHLVTVAMPANKIEATDQDGLDLSLSDEPMTERALGSPRRSLILDNNIRDEEGNPKVIFIADMRLKGHSARGLNPAFTRSLSLLTDRNSGHDADYSLKIDRRDTDLDMLRCMIGRVYRPCWEV</sequence>
<name>A0A673BK48_9TELE</name>
<reference evidence="1" key="3">
    <citation type="submission" date="2025-09" db="UniProtKB">
        <authorList>
            <consortium name="Ensembl"/>
        </authorList>
    </citation>
    <scope>IDENTIFICATION</scope>
</reference>
<dbReference type="Pfam" id="PF05824">
    <property type="entry name" value="Pro-MCH"/>
    <property type="match status" value="1"/>
</dbReference>
<dbReference type="InParanoid" id="A0A673BK48"/>
<dbReference type="PANTHER" id="PTHR12091:SF2">
    <property type="entry name" value="PRO-MCH PRECURSOR"/>
    <property type="match status" value="1"/>
</dbReference>
<keyword evidence="2" id="KW-1185">Reference proteome</keyword>